<evidence type="ECO:0000256" key="1">
    <source>
        <dbReference type="ARBA" id="ARBA00004141"/>
    </source>
</evidence>
<reference evidence="11" key="1">
    <citation type="submission" date="2016-10" db="EMBL/GenBank/DDBJ databases">
        <authorList>
            <person name="Varghese N."/>
            <person name="Submissions S."/>
        </authorList>
    </citation>
    <scope>NUCLEOTIDE SEQUENCE [LARGE SCALE GENOMIC DNA]</scope>
    <source>
        <strain evidence="11">CGMCC 1.10971</strain>
    </source>
</reference>
<gene>
    <name evidence="10" type="ORF">SAMN05216175_10267</name>
</gene>
<proteinExistence type="inferred from homology"/>
<keyword evidence="5 8" id="KW-1133">Transmembrane helix</keyword>
<keyword evidence="6 8" id="KW-0472">Membrane</keyword>
<keyword evidence="4 8" id="KW-0812">Transmembrane</keyword>
<dbReference type="GO" id="GO:0016020">
    <property type="term" value="C:membrane"/>
    <property type="evidence" value="ECO:0007669"/>
    <property type="project" value="UniProtKB-SubCell"/>
</dbReference>
<dbReference type="STRING" id="1045558.SAMN05216175_10267"/>
<dbReference type="EMBL" id="FOOU01000002">
    <property type="protein sequence ID" value="SFF94497.1"/>
    <property type="molecule type" value="Genomic_DNA"/>
</dbReference>
<dbReference type="RefSeq" id="WP_090724404.1">
    <property type="nucleotide sequence ID" value="NZ_FOOU01000002.1"/>
</dbReference>
<feature type="region of interest" description="Disordered" evidence="7">
    <location>
        <begin position="1"/>
        <end position="21"/>
    </location>
</feature>
<dbReference type="OrthoDB" id="9808602at2"/>
<dbReference type="AlphaFoldDB" id="A0A1I2MYE2"/>
<evidence type="ECO:0000259" key="9">
    <source>
        <dbReference type="Pfam" id="PF02397"/>
    </source>
</evidence>
<comment type="similarity">
    <text evidence="2">Belongs to the bacterial sugar transferase family.</text>
</comment>
<evidence type="ECO:0000256" key="4">
    <source>
        <dbReference type="ARBA" id="ARBA00022692"/>
    </source>
</evidence>
<protein>
    <submittedName>
        <fullName evidence="10">Sugar transferase, PEP-CTERM system associated/exopolysaccharide biosynthesis polyprenyl glycosylphosphotransferase</fullName>
    </submittedName>
</protein>
<comment type="subcellular location">
    <subcellularLocation>
        <location evidence="1">Membrane</location>
        <topology evidence="1">Multi-pass membrane protein</topology>
    </subcellularLocation>
</comment>
<dbReference type="InterPro" id="IPR017464">
    <property type="entry name" value="Sugar_tfrase_EpsB_2"/>
</dbReference>
<accession>A0A1I2MYE2</accession>
<feature type="transmembrane region" description="Helical" evidence="8">
    <location>
        <begin position="74"/>
        <end position="97"/>
    </location>
</feature>
<evidence type="ECO:0000313" key="11">
    <source>
        <dbReference type="Proteomes" id="UP000198623"/>
    </source>
</evidence>
<evidence type="ECO:0000256" key="3">
    <source>
        <dbReference type="ARBA" id="ARBA00022679"/>
    </source>
</evidence>
<dbReference type="Pfam" id="PF02397">
    <property type="entry name" value="Bac_transf"/>
    <property type="match status" value="1"/>
</dbReference>
<feature type="transmembrane region" description="Helical" evidence="8">
    <location>
        <begin position="44"/>
        <end position="62"/>
    </location>
</feature>
<evidence type="ECO:0000256" key="8">
    <source>
        <dbReference type="SAM" id="Phobius"/>
    </source>
</evidence>
<feature type="transmembrane region" description="Helical" evidence="8">
    <location>
        <begin position="136"/>
        <end position="162"/>
    </location>
</feature>
<dbReference type="Proteomes" id="UP000198623">
    <property type="component" value="Unassembled WGS sequence"/>
</dbReference>
<evidence type="ECO:0000256" key="7">
    <source>
        <dbReference type="SAM" id="MobiDB-lite"/>
    </source>
</evidence>
<evidence type="ECO:0000256" key="5">
    <source>
        <dbReference type="ARBA" id="ARBA00022989"/>
    </source>
</evidence>
<keyword evidence="11" id="KW-1185">Reference proteome</keyword>
<name>A0A1I2MYE2_9GAMM</name>
<evidence type="ECO:0000256" key="6">
    <source>
        <dbReference type="ARBA" id="ARBA00023136"/>
    </source>
</evidence>
<sequence>MDKVNARYDSTPEKKESKASTQRAKLHFGHGKFRIFGHYVHAQFLLLAVFEFMLVTLISYLVHLTFVNLEQSAMAYAASILLPAVLLSFSLAAMGLYDTRQRQCLVGVLSRLIVAVIFGISITIGINFLFPHTYGGYAVLPVTALSSLAGLMLIRALFYGFVDGKLLQRRILVLGAGKRASYIDKLRRKADMRGVDLFGFIPLDAAEKSRVSKSRLVFSNGCIRDFAMKHDIDEIVIALDDRRLKLPIKELLDCRMSGIDVIDMLDFFERERGLIQLDLLQPGWLIFAKGFSPDMFRAFKKRTVDILVSLGLLVIFSPLMLLTALAIFVESLGRGGVLYRQQRVGRNGCPFDVIKFRSMQTDAEADGKAQWAQKDDARITRVGSFIRKYRLDELPQLWNVLSGDMSLVGPRPERPEFVSRLNHLNVLYDERHRLSPGVTGWAQLCYPYGASDEDSIQKLQYDLYYIKNHSIFLDMYILIQTVEVVLFKKGAR</sequence>
<feature type="transmembrane region" description="Helical" evidence="8">
    <location>
        <begin position="109"/>
        <end position="130"/>
    </location>
</feature>
<dbReference type="PANTHER" id="PTHR30576:SF0">
    <property type="entry name" value="UNDECAPRENYL-PHOSPHATE N-ACETYLGALACTOSAMINYL 1-PHOSPHATE TRANSFERASE-RELATED"/>
    <property type="match status" value="1"/>
</dbReference>
<dbReference type="InterPro" id="IPR017475">
    <property type="entry name" value="EPS_sugar_tfrase"/>
</dbReference>
<dbReference type="PANTHER" id="PTHR30576">
    <property type="entry name" value="COLANIC BIOSYNTHESIS UDP-GLUCOSE LIPID CARRIER TRANSFERASE"/>
    <property type="match status" value="1"/>
</dbReference>
<dbReference type="InterPro" id="IPR003362">
    <property type="entry name" value="Bact_transf"/>
</dbReference>
<dbReference type="NCBIfam" id="TIGR03013">
    <property type="entry name" value="EpsB_2"/>
    <property type="match status" value="1"/>
</dbReference>
<evidence type="ECO:0000256" key="2">
    <source>
        <dbReference type="ARBA" id="ARBA00006464"/>
    </source>
</evidence>
<organism evidence="10 11">
    <name type="scientific">Neptunomonas qingdaonensis</name>
    <dbReference type="NCBI Taxonomy" id="1045558"/>
    <lineage>
        <taxon>Bacteria</taxon>
        <taxon>Pseudomonadati</taxon>
        <taxon>Pseudomonadota</taxon>
        <taxon>Gammaproteobacteria</taxon>
        <taxon>Oceanospirillales</taxon>
        <taxon>Oceanospirillaceae</taxon>
        <taxon>Neptunomonas</taxon>
    </lineage>
</organism>
<feature type="domain" description="Bacterial sugar transferase" evidence="9">
    <location>
        <begin position="301"/>
        <end position="486"/>
    </location>
</feature>
<dbReference type="NCBIfam" id="TIGR03025">
    <property type="entry name" value="EPS_sugtrans"/>
    <property type="match status" value="1"/>
</dbReference>
<feature type="compositionally biased region" description="Basic and acidic residues" evidence="7">
    <location>
        <begin position="1"/>
        <end position="18"/>
    </location>
</feature>
<feature type="transmembrane region" description="Helical" evidence="8">
    <location>
        <begin position="306"/>
        <end position="329"/>
    </location>
</feature>
<dbReference type="Gene3D" id="3.40.50.720">
    <property type="entry name" value="NAD(P)-binding Rossmann-like Domain"/>
    <property type="match status" value="1"/>
</dbReference>
<keyword evidence="3 10" id="KW-0808">Transferase</keyword>
<dbReference type="GO" id="GO:0016780">
    <property type="term" value="F:phosphotransferase activity, for other substituted phosphate groups"/>
    <property type="evidence" value="ECO:0007669"/>
    <property type="project" value="TreeGrafter"/>
</dbReference>
<evidence type="ECO:0000313" key="10">
    <source>
        <dbReference type="EMBL" id="SFF94497.1"/>
    </source>
</evidence>